<evidence type="ECO:0000313" key="2">
    <source>
        <dbReference type="EMBL" id="MUN41093.1"/>
    </source>
</evidence>
<evidence type="ECO:0000256" key="1">
    <source>
        <dbReference type="SAM" id="Phobius"/>
    </source>
</evidence>
<sequence>MIDDAGPRGTRRSVASMFVTAASLALPLALLAGAVYLLVFAVEEGGATRDAAAGRGRPGVLLAEKWRCARRCSWYGRFTPQTGNEVRYGVELRGADDGAVKAGNRLPGRDVGRFVQADGGKGEWGSTIGAAVGTFLLLAFAVGSLVAFFAGRDTAPRRRSVT</sequence>
<keyword evidence="3" id="KW-1185">Reference proteome</keyword>
<reference evidence="2 3" key="1">
    <citation type="submission" date="2019-11" db="EMBL/GenBank/DDBJ databases">
        <authorList>
            <person name="Cao P."/>
        </authorList>
    </citation>
    <scope>NUCLEOTIDE SEQUENCE [LARGE SCALE GENOMIC DNA]</scope>
    <source>
        <strain evidence="2 3">NEAU-AAG5</strain>
    </source>
</reference>
<dbReference type="EMBL" id="WOFH01000013">
    <property type="protein sequence ID" value="MUN41093.1"/>
    <property type="molecule type" value="Genomic_DNA"/>
</dbReference>
<feature type="transmembrane region" description="Helical" evidence="1">
    <location>
        <begin position="18"/>
        <end position="39"/>
    </location>
</feature>
<organism evidence="2 3">
    <name type="scientific">Actinomadura litoris</name>
    <dbReference type="NCBI Taxonomy" id="2678616"/>
    <lineage>
        <taxon>Bacteria</taxon>
        <taxon>Bacillati</taxon>
        <taxon>Actinomycetota</taxon>
        <taxon>Actinomycetes</taxon>
        <taxon>Streptosporangiales</taxon>
        <taxon>Thermomonosporaceae</taxon>
        <taxon>Actinomadura</taxon>
    </lineage>
</organism>
<dbReference type="AlphaFoldDB" id="A0A7K1L9U6"/>
<name>A0A7K1L9U6_9ACTN</name>
<keyword evidence="1" id="KW-1133">Transmembrane helix</keyword>
<gene>
    <name evidence="2" type="ORF">GNZ18_31480</name>
</gene>
<dbReference type="RefSeq" id="WP_156220283.1">
    <property type="nucleotide sequence ID" value="NZ_WOFH01000013.1"/>
</dbReference>
<dbReference type="Proteomes" id="UP000432015">
    <property type="component" value="Unassembled WGS sequence"/>
</dbReference>
<keyword evidence="1" id="KW-0812">Transmembrane</keyword>
<keyword evidence="1" id="KW-0472">Membrane</keyword>
<comment type="caution">
    <text evidence="2">The sequence shown here is derived from an EMBL/GenBank/DDBJ whole genome shotgun (WGS) entry which is preliminary data.</text>
</comment>
<feature type="transmembrane region" description="Helical" evidence="1">
    <location>
        <begin position="128"/>
        <end position="150"/>
    </location>
</feature>
<proteinExistence type="predicted"/>
<protein>
    <submittedName>
        <fullName evidence="2">Uncharacterized protein</fullName>
    </submittedName>
</protein>
<evidence type="ECO:0000313" key="3">
    <source>
        <dbReference type="Proteomes" id="UP000432015"/>
    </source>
</evidence>
<accession>A0A7K1L9U6</accession>